<dbReference type="OrthoDB" id="10070607at2759"/>
<dbReference type="Proteomes" id="UP000230750">
    <property type="component" value="Unassembled WGS sequence"/>
</dbReference>
<feature type="transmembrane region" description="Helical" evidence="6">
    <location>
        <begin position="154"/>
        <end position="178"/>
    </location>
</feature>
<evidence type="ECO:0000256" key="4">
    <source>
        <dbReference type="ARBA" id="ARBA00023136"/>
    </source>
</evidence>
<reference evidence="8 9" key="1">
    <citation type="journal article" date="2017" name="PLoS Biol.">
        <title>The sea cucumber genome provides insights into morphological evolution and visceral regeneration.</title>
        <authorList>
            <person name="Zhang X."/>
            <person name="Sun L."/>
            <person name="Yuan J."/>
            <person name="Sun Y."/>
            <person name="Gao Y."/>
            <person name="Zhang L."/>
            <person name="Li S."/>
            <person name="Dai H."/>
            <person name="Hamel J.F."/>
            <person name="Liu C."/>
            <person name="Yu Y."/>
            <person name="Liu S."/>
            <person name="Lin W."/>
            <person name="Guo K."/>
            <person name="Jin S."/>
            <person name="Xu P."/>
            <person name="Storey K.B."/>
            <person name="Huan P."/>
            <person name="Zhang T."/>
            <person name="Zhou Y."/>
            <person name="Zhang J."/>
            <person name="Lin C."/>
            <person name="Li X."/>
            <person name="Xing L."/>
            <person name="Huo D."/>
            <person name="Sun M."/>
            <person name="Wang L."/>
            <person name="Mercier A."/>
            <person name="Li F."/>
            <person name="Yang H."/>
            <person name="Xiang J."/>
        </authorList>
    </citation>
    <scope>NUCLEOTIDE SEQUENCE [LARGE SCALE GENOMIC DNA]</scope>
    <source>
        <strain evidence="8">Shaxun</strain>
        <tissue evidence="8">Muscle</tissue>
    </source>
</reference>
<feature type="compositionally biased region" description="Polar residues" evidence="5">
    <location>
        <begin position="341"/>
        <end position="353"/>
    </location>
</feature>
<evidence type="ECO:0000256" key="3">
    <source>
        <dbReference type="ARBA" id="ARBA00022989"/>
    </source>
</evidence>
<feature type="region of interest" description="Disordered" evidence="5">
    <location>
        <begin position="341"/>
        <end position="377"/>
    </location>
</feature>
<feature type="compositionally biased region" description="Polar residues" evidence="5">
    <location>
        <begin position="364"/>
        <end position="377"/>
    </location>
</feature>
<accession>A0A2G8L9K8</accession>
<dbReference type="InterPro" id="IPR000276">
    <property type="entry name" value="GPCR_Rhodpsn"/>
</dbReference>
<feature type="transmembrane region" description="Helical" evidence="6">
    <location>
        <begin position="268"/>
        <end position="290"/>
    </location>
</feature>
<name>A0A2G8L9K8_STIJA</name>
<evidence type="ECO:0000313" key="9">
    <source>
        <dbReference type="Proteomes" id="UP000230750"/>
    </source>
</evidence>
<dbReference type="SUPFAM" id="SSF81321">
    <property type="entry name" value="Family A G protein-coupled receptor-like"/>
    <property type="match status" value="1"/>
</dbReference>
<proteinExistence type="predicted"/>
<feature type="domain" description="G-protein coupled receptors family 1 profile" evidence="7">
    <location>
        <begin position="54"/>
        <end position="323"/>
    </location>
</feature>
<dbReference type="GO" id="GO:0004930">
    <property type="term" value="F:G protein-coupled receptor activity"/>
    <property type="evidence" value="ECO:0007669"/>
    <property type="project" value="InterPro"/>
</dbReference>
<evidence type="ECO:0000256" key="2">
    <source>
        <dbReference type="ARBA" id="ARBA00022692"/>
    </source>
</evidence>
<dbReference type="Pfam" id="PF00001">
    <property type="entry name" value="7tm_1"/>
    <property type="match status" value="1"/>
</dbReference>
<dbReference type="CDD" id="cd00637">
    <property type="entry name" value="7tm_classA_rhodopsin-like"/>
    <property type="match status" value="1"/>
</dbReference>
<evidence type="ECO:0000256" key="5">
    <source>
        <dbReference type="SAM" id="MobiDB-lite"/>
    </source>
</evidence>
<comment type="caution">
    <text evidence="8">The sequence shown here is derived from an EMBL/GenBank/DDBJ whole genome shotgun (WGS) entry which is preliminary data.</text>
</comment>
<protein>
    <recommendedName>
        <fullName evidence="7">G-protein coupled receptors family 1 profile domain-containing protein</fullName>
    </recommendedName>
</protein>
<keyword evidence="9" id="KW-1185">Reference proteome</keyword>
<dbReference type="STRING" id="307972.A0A2G8L9K8"/>
<keyword evidence="2 6" id="KW-0812">Transmembrane</keyword>
<feature type="transmembrane region" description="Helical" evidence="6">
    <location>
        <begin position="109"/>
        <end position="133"/>
    </location>
</feature>
<evidence type="ECO:0000313" key="8">
    <source>
        <dbReference type="EMBL" id="PIK56939.1"/>
    </source>
</evidence>
<feature type="transmembrane region" description="Helical" evidence="6">
    <location>
        <begin position="218"/>
        <end position="238"/>
    </location>
</feature>
<evidence type="ECO:0000256" key="1">
    <source>
        <dbReference type="ARBA" id="ARBA00004141"/>
    </source>
</evidence>
<keyword evidence="4 6" id="KW-0472">Membrane</keyword>
<evidence type="ECO:0000259" key="7">
    <source>
        <dbReference type="PROSITE" id="PS50262"/>
    </source>
</evidence>
<dbReference type="EMBL" id="MRZV01000159">
    <property type="protein sequence ID" value="PIK56939.1"/>
    <property type="molecule type" value="Genomic_DNA"/>
</dbReference>
<dbReference type="GO" id="GO:0007189">
    <property type="term" value="P:adenylate cyclase-activating G protein-coupled receptor signaling pathway"/>
    <property type="evidence" value="ECO:0007669"/>
    <property type="project" value="TreeGrafter"/>
</dbReference>
<organism evidence="8 9">
    <name type="scientific">Stichopus japonicus</name>
    <name type="common">Sea cucumber</name>
    <dbReference type="NCBI Taxonomy" id="307972"/>
    <lineage>
        <taxon>Eukaryota</taxon>
        <taxon>Metazoa</taxon>
        <taxon>Echinodermata</taxon>
        <taxon>Eleutherozoa</taxon>
        <taxon>Echinozoa</taxon>
        <taxon>Holothuroidea</taxon>
        <taxon>Aspidochirotacea</taxon>
        <taxon>Aspidochirotida</taxon>
        <taxon>Stichopodidae</taxon>
        <taxon>Apostichopus</taxon>
    </lineage>
</organism>
<comment type="subcellular location">
    <subcellularLocation>
        <location evidence="1">Membrane</location>
        <topology evidence="1">Multi-pass membrane protein</topology>
    </subcellularLocation>
</comment>
<dbReference type="Gene3D" id="1.20.1070.10">
    <property type="entry name" value="Rhodopsin 7-helix transmembrane proteins"/>
    <property type="match status" value="1"/>
</dbReference>
<feature type="transmembrane region" description="Helical" evidence="6">
    <location>
        <begin position="42"/>
        <end position="64"/>
    </location>
</feature>
<dbReference type="AlphaFoldDB" id="A0A2G8L9K8"/>
<evidence type="ECO:0000256" key="6">
    <source>
        <dbReference type="SAM" id="Phobius"/>
    </source>
</evidence>
<feature type="transmembrane region" description="Helical" evidence="6">
    <location>
        <begin position="76"/>
        <end position="97"/>
    </location>
</feature>
<sequence>MDAGLPPVHQTTTDVLPTSVTTTPAWVGLDCPNERQIRTLGLIQMVCAGISLLGALSMILYLTFKRICANTEVRPLFHLSCADAGLAIFLILSSTYWKRSDLAKSCVYFQILAEMFYLITFLLTANYALNVYIRMKDRYHRANKLIQLREQRHVIISIRVAYCFSWIFPVFCVIPALITTIMMDKDSCYPCFSLFFRGPVNKNVTGQGFIQVLGSKGAVFFMATLLSSLLAIIILYSLTTKVYKHLLRQQSEYTDRQRSSVRELQKRVTLYIGVFLFCWTPAFVLAIIEITNRSPCAQQNLYFLYIIQSVTAPSQGILNTLVYGWTRRAYYSSKESTPLNRQTVRGYGSSTTKRIYPQKPEPNKQPTEETTLFDNQA</sequence>
<keyword evidence="3 6" id="KW-1133">Transmembrane helix</keyword>
<dbReference type="GO" id="GO:0005886">
    <property type="term" value="C:plasma membrane"/>
    <property type="evidence" value="ECO:0007669"/>
    <property type="project" value="TreeGrafter"/>
</dbReference>
<dbReference type="InterPro" id="IPR017452">
    <property type="entry name" value="GPCR_Rhodpsn_7TM"/>
</dbReference>
<dbReference type="PANTHER" id="PTHR23112:SF0">
    <property type="entry name" value="TRANSMEMBRANE PROTEIN 116"/>
    <property type="match status" value="1"/>
</dbReference>
<dbReference type="PROSITE" id="PS50262">
    <property type="entry name" value="G_PROTEIN_RECEP_F1_2"/>
    <property type="match status" value="1"/>
</dbReference>
<gene>
    <name evidence="8" type="ORF">BSL78_06140</name>
</gene>
<dbReference type="PANTHER" id="PTHR23112">
    <property type="entry name" value="G PROTEIN-COUPLED RECEPTOR 157-RELATED"/>
    <property type="match status" value="1"/>
</dbReference>
<feature type="transmembrane region" description="Helical" evidence="6">
    <location>
        <begin position="302"/>
        <end position="325"/>
    </location>
</feature>